<keyword evidence="3" id="KW-0560">Oxidoreductase</keyword>
<dbReference type="PANTHER" id="PTHR32154:SF0">
    <property type="entry name" value="PYRUVATE-FLAVODOXIN OXIDOREDUCTASE-RELATED"/>
    <property type="match status" value="1"/>
</dbReference>
<dbReference type="PANTHER" id="PTHR32154">
    <property type="entry name" value="PYRUVATE-FLAVODOXIN OXIDOREDUCTASE-RELATED"/>
    <property type="match status" value="1"/>
</dbReference>
<name>A0AAW9K9J3_CLOPF</name>
<keyword evidence="4" id="KW-0408">Iron</keyword>
<dbReference type="AlphaFoldDB" id="A0AAW9K9J3"/>
<dbReference type="GO" id="GO:0016491">
    <property type="term" value="F:oxidoreductase activity"/>
    <property type="evidence" value="ECO:0007669"/>
    <property type="project" value="UniProtKB-KW"/>
</dbReference>
<dbReference type="GO" id="GO:0046872">
    <property type="term" value="F:metal ion binding"/>
    <property type="evidence" value="ECO:0007669"/>
    <property type="project" value="UniProtKB-KW"/>
</dbReference>
<dbReference type="Gene3D" id="3.40.50.920">
    <property type="match status" value="1"/>
</dbReference>
<evidence type="ECO:0000259" key="6">
    <source>
        <dbReference type="Pfam" id="PF17147"/>
    </source>
</evidence>
<evidence type="ECO:0000256" key="4">
    <source>
        <dbReference type="ARBA" id="ARBA00023004"/>
    </source>
</evidence>
<evidence type="ECO:0000256" key="2">
    <source>
        <dbReference type="ARBA" id="ARBA00022723"/>
    </source>
</evidence>
<protein>
    <submittedName>
        <fullName evidence="7">Pyruvate:ferredoxin (Flavodoxin) oxidoreductase</fullName>
    </submittedName>
</protein>
<evidence type="ECO:0000256" key="3">
    <source>
        <dbReference type="ARBA" id="ARBA00023002"/>
    </source>
</evidence>
<dbReference type="Pfam" id="PF17147">
    <property type="entry name" value="PFOR_II"/>
    <property type="match status" value="1"/>
</dbReference>
<dbReference type="GO" id="GO:0051539">
    <property type="term" value="F:4 iron, 4 sulfur cluster binding"/>
    <property type="evidence" value="ECO:0007669"/>
    <property type="project" value="UniProtKB-KW"/>
</dbReference>
<evidence type="ECO:0000313" key="8">
    <source>
        <dbReference type="Proteomes" id="UP001288944"/>
    </source>
</evidence>
<sequence length="150" mass="15903">AEETIDYLTSKGEKVGVVKVRLYRPFSTERLLKVIPATVKSIAVLDRTKEPGSIGEPLYLDIKSAFYGRENAPVIVGGRYGLGSKDPNPAHIASVYANLASENPKDGFTIGIVDDVTNTSLEISGDIDATPEGTKACKFWGVGSDGTVGA</sequence>
<dbReference type="InterPro" id="IPR033412">
    <property type="entry name" value="PFOR_II"/>
</dbReference>
<dbReference type="InterPro" id="IPR009014">
    <property type="entry name" value="Transketo_C/PFOR_II"/>
</dbReference>
<comment type="caution">
    <text evidence="7">The sequence shown here is derived from an EMBL/GenBank/DDBJ whole genome shotgun (WGS) entry which is preliminary data.</text>
</comment>
<gene>
    <name evidence="7" type="ORF">GNF83_19870</name>
</gene>
<feature type="non-terminal residue" evidence="7">
    <location>
        <position position="1"/>
    </location>
</feature>
<feature type="domain" description="Pyruvate:ferredoxin oxidoreductase core" evidence="6">
    <location>
        <begin position="2"/>
        <end position="92"/>
    </location>
</feature>
<dbReference type="GO" id="GO:0006979">
    <property type="term" value="P:response to oxidative stress"/>
    <property type="evidence" value="ECO:0007669"/>
    <property type="project" value="TreeGrafter"/>
</dbReference>
<accession>A0AAW9K9J3</accession>
<dbReference type="Proteomes" id="UP001288944">
    <property type="component" value="Unassembled WGS sequence"/>
</dbReference>
<evidence type="ECO:0000313" key="7">
    <source>
        <dbReference type="EMBL" id="MDZ7543390.1"/>
    </source>
</evidence>
<keyword evidence="2" id="KW-0479">Metal-binding</keyword>
<keyword evidence="1" id="KW-0004">4Fe-4S</keyword>
<reference evidence="7" key="1">
    <citation type="submission" date="2019-11" db="EMBL/GenBank/DDBJ databases">
        <title>Characterization of Clostridium perfringens isolates from swine manure treated agricultural soils.</title>
        <authorList>
            <person name="Wushke S.T."/>
        </authorList>
    </citation>
    <scope>NUCLEOTIDE SEQUENCE</scope>
    <source>
        <strain evidence="7">X62</strain>
    </source>
</reference>
<dbReference type="InterPro" id="IPR050722">
    <property type="entry name" value="Pyruvate:ferred/Flavod_OxRd"/>
</dbReference>
<dbReference type="FunFam" id="3.40.50.920:FF:000007">
    <property type="entry name" value="Pyruvate:ferredoxin (Flavodoxin) oxidoreductase"/>
    <property type="match status" value="1"/>
</dbReference>
<dbReference type="EMBL" id="WNUR01001134">
    <property type="protein sequence ID" value="MDZ7543390.1"/>
    <property type="molecule type" value="Genomic_DNA"/>
</dbReference>
<feature type="non-terminal residue" evidence="7">
    <location>
        <position position="150"/>
    </location>
</feature>
<dbReference type="SUPFAM" id="SSF52922">
    <property type="entry name" value="TK C-terminal domain-like"/>
    <property type="match status" value="1"/>
</dbReference>
<organism evidence="7 8">
    <name type="scientific">Clostridium perfringens</name>
    <dbReference type="NCBI Taxonomy" id="1502"/>
    <lineage>
        <taxon>Bacteria</taxon>
        <taxon>Bacillati</taxon>
        <taxon>Bacillota</taxon>
        <taxon>Clostridia</taxon>
        <taxon>Eubacteriales</taxon>
        <taxon>Clostridiaceae</taxon>
        <taxon>Clostridium</taxon>
    </lineage>
</organism>
<keyword evidence="5" id="KW-0411">Iron-sulfur</keyword>
<keyword evidence="7" id="KW-0670">Pyruvate</keyword>
<evidence type="ECO:0000256" key="5">
    <source>
        <dbReference type="ARBA" id="ARBA00023014"/>
    </source>
</evidence>
<evidence type="ECO:0000256" key="1">
    <source>
        <dbReference type="ARBA" id="ARBA00022485"/>
    </source>
</evidence>
<proteinExistence type="predicted"/>